<keyword evidence="2" id="KW-1185">Reference proteome</keyword>
<name>A0A7X3MF60_9FIRM</name>
<evidence type="ECO:0000313" key="1">
    <source>
        <dbReference type="EMBL" id="MXP75246.1"/>
    </source>
</evidence>
<comment type="caution">
    <text evidence="1">The sequence shown here is derived from an EMBL/GenBank/DDBJ whole genome shotgun (WGS) entry which is preliminary data.</text>
</comment>
<dbReference type="Proteomes" id="UP000460412">
    <property type="component" value="Unassembled WGS sequence"/>
</dbReference>
<dbReference type="RefSeq" id="WP_159750548.1">
    <property type="nucleotide sequence ID" value="NZ_WUQX01000001.1"/>
</dbReference>
<gene>
    <name evidence="1" type="ORF">GN277_07575</name>
</gene>
<dbReference type="EMBL" id="WUQX01000001">
    <property type="protein sequence ID" value="MXP75246.1"/>
    <property type="molecule type" value="Genomic_DNA"/>
</dbReference>
<sequence length="51" mass="5890">MKEKLNMEALVENEMKELGVGSTEFLKRHEEIMALIEDSKLAKEKDTYGEC</sequence>
<reference evidence="1 2" key="1">
    <citation type="submission" date="2019-12" db="EMBL/GenBank/DDBJ databases">
        <title>Sporaefaciens musculi gen. nov., sp. nov., a novel bacterium isolated from the caecum of an obese mouse.</title>
        <authorList>
            <person name="Rasmussen T.S."/>
            <person name="Streidl T."/>
            <person name="Hitch T.C.A."/>
            <person name="Wortmann E."/>
            <person name="Deptula P."/>
            <person name="Hansen M."/>
            <person name="Nielsen D.S."/>
            <person name="Clavel T."/>
            <person name="Vogensen F.K."/>
        </authorList>
    </citation>
    <scope>NUCLEOTIDE SEQUENCE [LARGE SCALE GENOMIC DNA]</scope>
    <source>
        <strain evidence="1 2">WCA-9-b2</strain>
    </source>
</reference>
<protein>
    <submittedName>
        <fullName evidence="1">Uncharacterized protein</fullName>
    </submittedName>
</protein>
<dbReference type="AlphaFoldDB" id="A0A7X3MF60"/>
<organism evidence="1 2">
    <name type="scientific">Sporofaciens musculi</name>
    <dbReference type="NCBI Taxonomy" id="2681861"/>
    <lineage>
        <taxon>Bacteria</taxon>
        <taxon>Bacillati</taxon>
        <taxon>Bacillota</taxon>
        <taxon>Clostridia</taxon>
        <taxon>Lachnospirales</taxon>
        <taxon>Lachnospiraceae</taxon>
        <taxon>Sporofaciens</taxon>
    </lineage>
</organism>
<evidence type="ECO:0000313" key="2">
    <source>
        <dbReference type="Proteomes" id="UP000460412"/>
    </source>
</evidence>
<proteinExistence type="predicted"/>
<accession>A0A7X3MF60</accession>